<keyword evidence="6" id="KW-1185">Reference proteome</keyword>
<evidence type="ECO:0000259" key="4">
    <source>
        <dbReference type="Pfam" id="PF00294"/>
    </source>
</evidence>
<dbReference type="InterPro" id="IPR029056">
    <property type="entry name" value="Ribokinase-like"/>
</dbReference>
<dbReference type="Gene3D" id="3.40.1190.20">
    <property type="match status" value="1"/>
</dbReference>
<proteinExistence type="inferred from homology"/>
<dbReference type="OrthoDB" id="9813569at2"/>
<dbReference type="PANTHER" id="PTHR43085:SF57">
    <property type="entry name" value="CARBOHYDRATE KINASE PFKB DOMAIN-CONTAINING PROTEIN"/>
    <property type="match status" value="1"/>
</dbReference>
<feature type="domain" description="Carbohydrate kinase PfkB" evidence="4">
    <location>
        <begin position="2"/>
        <end position="261"/>
    </location>
</feature>
<dbReference type="Proteomes" id="UP000005697">
    <property type="component" value="Unassembled WGS sequence"/>
</dbReference>
<evidence type="ECO:0000313" key="6">
    <source>
        <dbReference type="Proteomes" id="UP000005697"/>
    </source>
</evidence>
<protein>
    <submittedName>
        <fullName evidence="5">Kinase, PfkB family</fullName>
        <ecNumber evidence="5">2.7.1.4</ecNumber>
    </submittedName>
</protein>
<dbReference type="InterPro" id="IPR050306">
    <property type="entry name" value="PfkB_Carbo_kinase"/>
</dbReference>
<dbReference type="GO" id="GO:0008865">
    <property type="term" value="F:fructokinase activity"/>
    <property type="evidence" value="ECO:0007669"/>
    <property type="project" value="UniProtKB-EC"/>
</dbReference>
<accession>F0F390</accession>
<evidence type="ECO:0000256" key="1">
    <source>
        <dbReference type="ARBA" id="ARBA00010688"/>
    </source>
</evidence>
<comment type="caution">
    <text evidence="5">The sequence shown here is derived from an EMBL/GenBank/DDBJ whole genome shotgun (WGS) entry which is preliminary data.</text>
</comment>
<evidence type="ECO:0000256" key="2">
    <source>
        <dbReference type="ARBA" id="ARBA00022679"/>
    </source>
</evidence>
<dbReference type="eggNOG" id="COG0524">
    <property type="taxonomic scope" value="Bacteria"/>
</dbReference>
<dbReference type="STRING" id="888743.HMPREF9141_0056"/>
<dbReference type="EMBL" id="AEWX01000001">
    <property type="protein sequence ID" value="EGC21306.1"/>
    <property type="molecule type" value="Genomic_DNA"/>
</dbReference>
<comment type="similarity">
    <text evidence="1">Belongs to the carbohydrate kinase PfkB family.</text>
</comment>
<keyword evidence="3 5" id="KW-0418">Kinase</keyword>
<dbReference type="RefSeq" id="WP_007367598.1">
    <property type="nucleotide sequence ID" value="NZ_GL872283.1"/>
</dbReference>
<dbReference type="EC" id="2.7.1.4" evidence="5"/>
<dbReference type="SUPFAM" id="SSF53613">
    <property type="entry name" value="Ribokinase-like"/>
    <property type="match status" value="1"/>
</dbReference>
<dbReference type="HOGENOM" id="CLU_027634_9_0_10"/>
<dbReference type="PROSITE" id="PS00584">
    <property type="entry name" value="PFKB_KINASES_2"/>
    <property type="match status" value="1"/>
</dbReference>
<organism evidence="5 6">
    <name type="scientific">Prevotella multiformis DSM 16608</name>
    <dbReference type="NCBI Taxonomy" id="888743"/>
    <lineage>
        <taxon>Bacteria</taxon>
        <taxon>Pseudomonadati</taxon>
        <taxon>Bacteroidota</taxon>
        <taxon>Bacteroidia</taxon>
        <taxon>Bacteroidales</taxon>
        <taxon>Prevotellaceae</taxon>
        <taxon>Prevotella</taxon>
    </lineage>
</organism>
<evidence type="ECO:0000256" key="3">
    <source>
        <dbReference type="ARBA" id="ARBA00022777"/>
    </source>
</evidence>
<dbReference type="CDD" id="cd01167">
    <property type="entry name" value="bac_FRK"/>
    <property type="match status" value="1"/>
</dbReference>
<evidence type="ECO:0000313" key="5">
    <source>
        <dbReference type="EMBL" id="EGC21306.1"/>
    </source>
</evidence>
<keyword evidence="2 5" id="KW-0808">Transferase</keyword>
<dbReference type="InterPro" id="IPR011611">
    <property type="entry name" value="PfkB_dom"/>
</dbReference>
<dbReference type="InterPro" id="IPR002173">
    <property type="entry name" value="Carboh/pur_kinase_PfkB_CS"/>
</dbReference>
<dbReference type="AlphaFoldDB" id="F0F390"/>
<name>F0F390_9BACT</name>
<reference evidence="5 6" key="1">
    <citation type="submission" date="2011-01" db="EMBL/GenBank/DDBJ databases">
        <authorList>
            <person name="Muzny D."/>
            <person name="Qin X."/>
            <person name="Deng J."/>
            <person name="Jiang H."/>
            <person name="Liu Y."/>
            <person name="Qu J."/>
            <person name="Song X.-Z."/>
            <person name="Zhang L."/>
            <person name="Thornton R."/>
            <person name="Coyle M."/>
            <person name="Francisco L."/>
            <person name="Jackson L."/>
            <person name="Javaid M."/>
            <person name="Korchina V."/>
            <person name="Kovar C."/>
            <person name="Mata R."/>
            <person name="Mathew T."/>
            <person name="Ngo R."/>
            <person name="Nguyen L."/>
            <person name="Nguyen N."/>
            <person name="Okwuonu G."/>
            <person name="Ongeri F."/>
            <person name="Pham C."/>
            <person name="Simmons D."/>
            <person name="Wilczek-Boney K."/>
            <person name="Hale W."/>
            <person name="Jakkamsetti A."/>
            <person name="Pham P."/>
            <person name="Ruth R."/>
            <person name="San Lucas F."/>
            <person name="Warren J."/>
            <person name="Zhang J."/>
            <person name="Zhao Z."/>
            <person name="Zhou C."/>
            <person name="Zhu D."/>
            <person name="Lee S."/>
            <person name="Bess C."/>
            <person name="Blankenburg K."/>
            <person name="Forbes L."/>
            <person name="Fu Q."/>
            <person name="Gubbala S."/>
            <person name="Hirani K."/>
            <person name="Jayaseelan J.C."/>
            <person name="Lara F."/>
            <person name="Munidasa M."/>
            <person name="Palculict T."/>
            <person name="Patil S."/>
            <person name="Pu L.-L."/>
            <person name="Saada N."/>
            <person name="Tang L."/>
            <person name="Weissenberger G."/>
            <person name="Zhu Y."/>
            <person name="Hemphill L."/>
            <person name="Shang Y."/>
            <person name="Youmans B."/>
            <person name="Ayvaz T."/>
            <person name="Ross M."/>
            <person name="Santibanez J."/>
            <person name="Aqrawi P."/>
            <person name="Gross S."/>
            <person name="Joshi V."/>
            <person name="Fowler G."/>
            <person name="Nazareth L."/>
            <person name="Reid J."/>
            <person name="Worley K."/>
            <person name="Petrosino J."/>
            <person name="Highlander S."/>
            <person name="Gibbs R."/>
        </authorList>
    </citation>
    <scope>NUCLEOTIDE SEQUENCE [LARGE SCALE GENOMIC DNA]</scope>
    <source>
        <strain evidence="5 6">DSM 16608</strain>
    </source>
</reference>
<gene>
    <name evidence="5" type="ORF">HMPREF9141_0056</name>
</gene>
<sequence length="309" mass="34355">MRKVIGIGETVLDIIFKDNRPLEAVPGGSAFNAITSLGRCGVNASFISEAGNDHVGKYIIGFLKDNGVNTDNVATFPDSKSPVSLAFLNEKNDAEYIFYKDHPHDQLEFTYPDIQPDDIVLFGSFYAVNPVIRPQLVGLLDYARSHGAIIYYDVNFRPAHKDEVIRITPNLIENLDYADIVRGSHEDFATLYRKEDADKVYNAEISFYCRQFIYTHGSRPVEVRGGKDIKKAYPVPDTEVVSTIGAGDNFNAGFIFGMLKQGITRADLDSGLSEEQWDGLIASALAFSADCCKDIFNYVSKEFGERMKG</sequence>
<dbReference type="Pfam" id="PF00294">
    <property type="entry name" value="PfkB"/>
    <property type="match status" value="1"/>
</dbReference>
<dbReference type="PANTHER" id="PTHR43085">
    <property type="entry name" value="HEXOKINASE FAMILY MEMBER"/>
    <property type="match status" value="1"/>
</dbReference>